<dbReference type="InterPro" id="IPR044788">
    <property type="entry name" value="X8_dom_prot"/>
</dbReference>
<reference evidence="12 13" key="1">
    <citation type="submission" date="2017-11" db="EMBL/GenBank/DDBJ databases">
        <title>De-novo sequencing of pomegranate (Punica granatum L.) genome.</title>
        <authorList>
            <person name="Akparov Z."/>
            <person name="Amiraslanov A."/>
            <person name="Hajiyeva S."/>
            <person name="Abbasov M."/>
            <person name="Kaur K."/>
            <person name="Hamwieh A."/>
            <person name="Solovyev V."/>
            <person name="Salamov A."/>
            <person name="Braich B."/>
            <person name="Kosarev P."/>
            <person name="Mahmoud A."/>
            <person name="Hajiyev E."/>
            <person name="Babayeva S."/>
            <person name="Izzatullayeva V."/>
            <person name="Mammadov A."/>
            <person name="Mammadov A."/>
            <person name="Sharifova S."/>
            <person name="Ojaghi J."/>
            <person name="Eynullazada K."/>
            <person name="Bayramov B."/>
            <person name="Abdulazimova A."/>
            <person name="Shahmuradov I."/>
        </authorList>
    </citation>
    <scope>NUCLEOTIDE SEQUENCE [LARGE SCALE GENOMIC DNA]</scope>
    <source>
        <strain evidence="13">cv. AG2017</strain>
        <tissue evidence="12">Leaf</tissue>
    </source>
</reference>
<evidence type="ECO:0000256" key="7">
    <source>
        <dbReference type="ARBA" id="ARBA00022801"/>
    </source>
</evidence>
<keyword evidence="5" id="KW-0449">Lipoprotein</keyword>
<dbReference type="InterPro" id="IPR017853">
    <property type="entry name" value="GH"/>
</dbReference>
<name>A0A2I0HNC4_PUNGR</name>
<dbReference type="Gene3D" id="3.20.20.80">
    <property type="entry name" value="Glycosidases"/>
    <property type="match status" value="1"/>
</dbReference>
<comment type="subcellular location">
    <subcellularLocation>
        <location evidence="2">Cell membrane</location>
        <topology evidence="2">Lipid-anchor</topology>
        <topology evidence="2">GPI-anchor</topology>
    </subcellularLocation>
</comment>
<accession>A0A2I0HNC4</accession>
<dbReference type="SMART" id="SM00768">
    <property type="entry name" value="X8"/>
    <property type="match status" value="1"/>
</dbReference>
<dbReference type="GO" id="GO:0009506">
    <property type="term" value="C:plasmodesma"/>
    <property type="evidence" value="ECO:0007669"/>
    <property type="project" value="UniProtKB-ARBA"/>
</dbReference>
<evidence type="ECO:0000256" key="8">
    <source>
        <dbReference type="ARBA" id="ARBA00023295"/>
    </source>
</evidence>
<dbReference type="Pfam" id="PF07983">
    <property type="entry name" value="X8"/>
    <property type="match status" value="1"/>
</dbReference>
<organism evidence="12 13">
    <name type="scientific">Punica granatum</name>
    <name type="common">Pomegranate</name>
    <dbReference type="NCBI Taxonomy" id="22663"/>
    <lineage>
        <taxon>Eukaryota</taxon>
        <taxon>Viridiplantae</taxon>
        <taxon>Streptophyta</taxon>
        <taxon>Embryophyta</taxon>
        <taxon>Tracheophyta</taxon>
        <taxon>Spermatophyta</taxon>
        <taxon>Magnoliopsida</taxon>
        <taxon>eudicotyledons</taxon>
        <taxon>Gunneridae</taxon>
        <taxon>Pentapetalae</taxon>
        <taxon>rosids</taxon>
        <taxon>malvids</taxon>
        <taxon>Myrtales</taxon>
        <taxon>Lythraceae</taxon>
        <taxon>Punica</taxon>
    </lineage>
</organism>
<dbReference type="Proteomes" id="UP000233551">
    <property type="component" value="Unassembled WGS sequence"/>
</dbReference>
<gene>
    <name evidence="12" type="ORF">CRG98_046419</name>
</gene>
<dbReference type="SUPFAM" id="SSF51445">
    <property type="entry name" value="(Trans)glycosidases"/>
    <property type="match status" value="1"/>
</dbReference>
<dbReference type="EMBL" id="PGOL01006880">
    <property type="protein sequence ID" value="PKI33198.1"/>
    <property type="molecule type" value="Genomic_DNA"/>
</dbReference>
<evidence type="ECO:0000313" key="12">
    <source>
        <dbReference type="EMBL" id="PKI33198.1"/>
    </source>
</evidence>
<comment type="similarity">
    <text evidence="3 9">Belongs to the glycosyl hydrolase 17 family.</text>
</comment>
<evidence type="ECO:0000256" key="9">
    <source>
        <dbReference type="RuleBase" id="RU004335"/>
    </source>
</evidence>
<dbReference type="Gene3D" id="1.20.58.1040">
    <property type="match status" value="1"/>
</dbReference>
<keyword evidence="7" id="KW-0378">Hydrolase</keyword>
<dbReference type="Pfam" id="PF00332">
    <property type="entry name" value="Glyco_hydro_17"/>
    <property type="match status" value="1"/>
</dbReference>
<dbReference type="EC" id="3.2.1.39" evidence="4"/>
<keyword evidence="6" id="KW-0732">Signal</keyword>
<dbReference type="GO" id="GO:0005975">
    <property type="term" value="P:carbohydrate metabolic process"/>
    <property type="evidence" value="ECO:0007669"/>
    <property type="project" value="InterPro"/>
</dbReference>
<feature type="region of interest" description="Disordered" evidence="10">
    <location>
        <begin position="1"/>
        <end position="57"/>
    </location>
</feature>
<protein>
    <recommendedName>
        <fullName evidence="4">glucan endo-1,3-beta-D-glucosidase</fullName>
        <ecNumber evidence="4">3.2.1.39</ecNumber>
    </recommendedName>
</protein>
<sequence length="257" mass="27781">MSWPGTVQAPGSPTREAGRYPLLKTDHWSSSNSGVNDERRGANIPVAAGDAKRGSDPRPETLAFCLFQPNPGWPDSGSGITYMSMFDAQVDAVRAALNSMRFDDIEIMVAETGWPYGGDSNEIGPTLGMLGLTTSPSGSETPVTPSPKSNGSWCIARSGVPDTKLQAALDYACGQGIDCRAIQPRGPCFEPNTFTSHAAYAMYLDYQHSAKGTDDCEFTQSAMLTSKNPSKTSFYISPRSVFLKLMFQTINHFINNK</sequence>
<evidence type="ECO:0000259" key="11">
    <source>
        <dbReference type="SMART" id="SM00768"/>
    </source>
</evidence>
<evidence type="ECO:0000256" key="1">
    <source>
        <dbReference type="ARBA" id="ARBA00000382"/>
    </source>
</evidence>
<keyword evidence="5" id="KW-0336">GPI-anchor</keyword>
<evidence type="ECO:0000313" key="13">
    <source>
        <dbReference type="Proteomes" id="UP000233551"/>
    </source>
</evidence>
<dbReference type="GO" id="GO:0005886">
    <property type="term" value="C:plasma membrane"/>
    <property type="evidence" value="ECO:0007669"/>
    <property type="project" value="UniProtKB-SubCell"/>
</dbReference>
<feature type="domain" description="X8" evidence="11">
    <location>
        <begin position="152"/>
        <end position="234"/>
    </location>
</feature>
<proteinExistence type="inferred from homology"/>
<evidence type="ECO:0000256" key="2">
    <source>
        <dbReference type="ARBA" id="ARBA00004609"/>
    </source>
</evidence>
<evidence type="ECO:0000256" key="6">
    <source>
        <dbReference type="ARBA" id="ARBA00022729"/>
    </source>
</evidence>
<dbReference type="InterPro" id="IPR000490">
    <property type="entry name" value="Glyco_hydro_17"/>
</dbReference>
<dbReference type="InterPro" id="IPR012946">
    <property type="entry name" value="X8"/>
</dbReference>
<dbReference type="PANTHER" id="PTHR31044:SF121">
    <property type="entry name" value="X8 DOMAIN-CONTAINING PROTEIN"/>
    <property type="match status" value="1"/>
</dbReference>
<dbReference type="STRING" id="22663.A0A2I0HNC4"/>
<keyword evidence="13" id="KW-1185">Reference proteome</keyword>
<dbReference type="AlphaFoldDB" id="A0A2I0HNC4"/>
<dbReference type="GO" id="GO:0098552">
    <property type="term" value="C:side of membrane"/>
    <property type="evidence" value="ECO:0007669"/>
    <property type="project" value="UniProtKB-KW"/>
</dbReference>
<keyword evidence="5" id="KW-0325">Glycoprotein</keyword>
<evidence type="ECO:0000256" key="4">
    <source>
        <dbReference type="ARBA" id="ARBA00012780"/>
    </source>
</evidence>
<comment type="caution">
    <text evidence="12">The sequence shown here is derived from an EMBL/GenBank/DDBJ whole genome shotgun (WGS) entry which is preliminary data.</text>
</comment>
<dbReference type="PANTHER" id="PTHR31044">
    <property type="entry name" value="BETA-1,3 GLUCANASE"/>
    <property type="match status" value="1"/>
</dbReference>
<keyword evidence="8" id="KW-0326">Glycosidase</keyword>
<evidence type="ECO:0000256" key="10">
    <source>
        <dbReference type="SAM" id="MobiDB-lite"/>
    </source>
</evidence>
<comment type="catalytic activity">
    <reaction evidence="1">
        <text>Hydrolysis of (1-&gt;3)-beta-D-glucosidic linkages in (1-&gt;3)-beta-D-glucans.</text>
        <dbReference type="EC" id="3.2.1.39"/>
    </reaction>
</comment>
<dbReference type="GO" id="GO:0042973">
    <property type="term" value="F:glucan endo-1,3-beta-D-glucosidase activity"/>
    <property type="evidence" value="ECO:0007669"/>
    <property type="project" value="UniProtKB-EC"/>
</dbReference>
<evidence type="ECO:0000256" key="3">
    <source>
        <dbReference type="ARBA" id="ARBA00008773"/>
    </source>
</evidence>
<evidence type="ECO:0000256" key="5">
    <source>
        <dbReference type="ARBA" id="ARBA00022622"/>
    </source>
</evidence>
<keyword evidence="5" id="KW-0472">Membrane</keyword>